<organism evidence="1 2">
    <name type="scientific">Aphis craccivora</name>
    <name type="common">Cowpea aphid</name>
    <dbReference type="NCBI Taxonomy" id="307492"/>
    <lineage>
        <taxon>Eukaryota</taxon>
        <taxon>Metazoa</taxon>
        <taxon>Ecdysozoa</taxon>
        <taxon>Arthropoda</taxon>
        <taxon>Hexapoda</taxon>
        <taxon>Insecta</taxon>
        <taxon>Pterygota</taxon>
        <taxon>Neoptera</taxon>
        <taxon>Paraneoptera</taxon>
        <taxon>Hemiptera</taxon>
        <taxon>Sternorrhyncha</taxon>
        <taxon>Aphidomorpha</taxon>
        <taxon>Aphidoidea</taxon>
        <taxon>Aphididae</taxon>
        <taxon>Aphidini</taxon>
        <taxon>Aphis</taxon>
        <taxon>Aphis</taxon>
    </lineage>
</organism>
<dbReference type="AlphaFoldDB" id="A0A6G0ZKL1"/>
<accession>A0A6G0ZKL1</accession>
<proteinExistence type="predicted"/>
<keyword evidence="2" id="KW-1185">Reference proteome</keyword>
<comment type="caution">
    <text evidence="1">The sequence shown here is derived from an EMBL/GenBank/DDBJ whole genome shotgun (WGS) entry which is preliminary data.</text>
</comment>
<sequence length="104" mass="12022">MPNAIEMNNAIIKCTENCNYKSSDFLNYNNMILNNMCKHFKVTANQVNRTKVYRKYKKHFNMSLCNPSDVTSYSNTTKSKLVQKDYVSTSIHKCIGPDIKLNNT</sequence>
<dbReference type="Proteomes" id="UP000478052">
    <property type="component" value="Unassembled WGS sequence"/>
</dbReference>
<gene>
    <name evidence="1" type="ORF">FWK35_00005876</name>
</gene>
<reference evidence="1 2" key="1">
    <citation type="submission" date="2019-08" db="EMBL/GenBank/DDBJ databases">
        <title>Whole genome of Aphis craccivora.</title>
        <authorList>
            <person name="Voronova N.V."/>
            <person name="Shulinski R.S."/>
            <person name="Bandarenka Y.V."/>
            <person name="Zhorov D.G."/>
            <person name="Warner D."/>
        </authorList>
    </citation>
    <scope>NUCLEOTIDE SEQUENCE [LARGE SCALE GENOMIC DNA]</scope>
    <source>
        <strain evidence="1">180601</strain>
        <tissue evidence="1">Whole Body</tissue>
    </source>
</reference>
<evidence type="ECO:0000313" key="1">
    <source>
        <dbReference type="EMBL" id="KAF0771572.1"/>
    </source>
</evidence>
<protein>
    <submittedName>
        <fullName evidence="1">Uncharacterized protein</fullName>
    </submittedName>
</protein>
<dbReference type="EMBL" id="VUJU01000279">
    <property type="protein sequence ID" value="KAF0771572.1"/>
    <property type="molecule type" value="Genomic_DNA"/>
</dbReference>
<name>A0A6G0ZKL1_APHCR</name>
<evidence type="ECO:0000313" key="2">
    <source>
        <dbReference type="Proteomes" id="UP000478052"/>
    </source>
</evidence>